<evidence type="ECO:0000256" key="1">
    <source>
        <dbReference type="SAM" id="MobiDB-lite"/>
    </source>
</evidence>
<reference evidence="2" key="1">
    <citation type="submission" date="2023-10" db="EMBL/GenBank/DDBJ databases">
        <authorList>
            <person name="Chen Y."/>
            <person name="Shah S."/>
            <person name="Dougan E. K."/>
            <person name="Thang M."/>
            <person name="Chan C."/>
        </authorList>
    </citation>
    <scope>NUCLEOTIDE SEQUENCE [LARGE SCALE GENOMIC DNA]</scope>
</reference>
<name>A0ABN9UEN5_9DINO</name>
<gene>
    <name evidence="2" type="ORF">PCOR1329_LOCUS47876</name>
</gene>
<feature type="compositionally biased region" description="Basic residues" evidence="1">
    <location>
        <begin position="66"/>
        <end position="75"/>
    </location>
</feature>
<evidence type="ECO:0000313" key="3">
    <source>
        <dbReference type="Proteomes" id="UP001189429"/>
    </source>
</evidence>
<protein>
    <recommendedName>
        <fullName evidence="4">Calponin-homology (CH) domain-containing protein</fullName>
    </recommendedName>
</protein>
<feature type="compositionally biased region" description="Basic and acidic residues" evidence="1">
    <location>
        <begin position="76"/>
        <end position="88"/>
    </location>
</feature>
<feature type="compositionally biased region" description="Gly residues" evidence="1">
    <location>
        <begin position="90"/>
        <end position="107"/>
    </location>
</feature>
<dbReference type="InterPro" id="IPR036872">
    <property type="entry name" value="CH_dom_sf"/>
</dbReference>
<keyword evidence="3" id="KW-1185">Reference proteome</keyword>
<comment type="caution">
    <text evidence="2">The sequence shown here is derived from an EMBL/GenBank/DDBJ whole genome shotgun (WGS) entry which is preliminary data.</text>
</comment>
<evidence type="ECO:0008006" key="4">
    <source>
        <dbReference type="Google" id="ProtNLM"/>
    </source>
</evidence>
<proteinExistence type="predicted"/>
<organism evidence="2 3">
    <name type="scientific">Prorocentrum cordatum</name>
    <dbReference type="NCBI Taxonomy" id="2364126"/>
    <lineage>
        <taxon>Eukaryota</taxon>
        <taxon>Sar</taxon>
        <taxon>Alveolata</taxon>
        <taxon>Dinophyceae</taxon>
        <taxon>Prorocentrales</taxon>
        <taxon>Prorocentraceae</taxon>
        <taxon>Prorocentrum</taxon>
    </lineage>
</organism>
<feature type="region of interest" description="Disordered" evidence="1">
    <location>
        <begin position="61"/>
        <end position="119"/>
    </location>
</feature>
<accession>A0ABN9UEN5</accession>
<dbReference type="EMBL" id="CAUYUJ010015771">
    <property type="protein sequence ID" value="CAK0857938.1"/>
    <property type="molecule type" value="Genomic_DNA"/>
</dbReference>
<dbReference type="Gene3D" id="1.10.418.10">
    <property type="entry name" value="Calponin-like domain"/>
    <property type="match status" value="1"/>
</dbReference>
<sequence>MPTHAAQSLLRPDDIIKGNVKAVAAALAVLLLRRPQLPGRVPEAMVMDFFGAARWTSTSNRTLGRGARRRRRRAHREVADELPPRRDSAGGPGARAGDAGEGPGGPSRRGQDLRPLLVPGEAPGDLAALTADELLLRWLNLKLRGQTPSSQGRQGNPLQVSSASELNGRVFLDLLGSIAPDILGSTLGMRMLELQRLGDLAEDGDEPMPEDERISQVVVECSLRCFPFQVLAKEDIDEGHADAMMALLAALFLSRPSLPVSAGSELHGHAQHLLQLGGQNGMMPTSYKDGGID</sequence>
<evidence type="ECO:0000313" key="2">
    <source>
        <dbReference type="EMBL" id="CAK0857938.1"/>
    </source>
</evidence>
<dbReference type="Proteomes" id="UP001189429">
    <property type="component" value="Unassembled WGS sequence"/>
</dbReference>